<dbReference type="EMBL" id="VFOW01000001">
    <property type="protein sequence ID" value="TQL76812.1"/>
    <property type="molecule type" value="Genomic_DNA"/>
</dbReference>
<sequence length="519" mass="59489">MVWSNSMLWTRNEVALIKDSNGISHLDSLINELLSLSAETTYLELKQDNADKEMIGRNISALSNSAALYERESGYLLWGIHDKDHSIVGTAFDPFKAKVGNQNLINWLSTQLQPQMNFEFIDYEMDGKRLVLLEVGRAPGRPVRFKNDAFIRVGNYTKNLKDHANLERNLWRKFETTKFESGVATHNVEGSRVLELLDFPAYFELMEMPLPTGSDQILDMLERDRIVERTDSAKWSITNLGAILFARDIRQFRSVERKAVRVVQYKGKSRIETIKEQVGVQGYANGFQGMIGYINGLLPRNEFIAQALRSSVTMYPELAIRELVANALIHQDLTISGTGPMIEIFDGRIEITNPGTPLMKPERFIDSPPRSRNEILGNLMRRLRICEERGTGWDKVATFIEAYQLPAPLVEVTNDHTRVTLYSHRELREMDRTERVRAVYLHTVLRYVTHEKVTNTTIRERFGIEKQNSARASNLLKDAVEDGWIAVRNPDAGRAMREYVPFWVVALERQLPRNSPLGF</sequence>
<dbReference type="InParanoid" id="A0A543AW82"/>
<evidence type="ECO:0000313" key="3">
    <source>
        <dbReference type="Proteomes" id="UP000317043"/>
    </source>
</evidence>
<gene>
    <name evidence="2" type="ORF">FB566_2352</name>
</gene>
<dbReference type="Proteomes" id="UP000317043">
    <property type="component" value="Unassembled WGS sequence"/>
</dbReference>
<comment type="caution">
    <text evidence="2">The sequence shown here is derived from an EMBL/GenBank/DDBJ whole genome shotgun (WGS) entry which is preliminary data.</text>
</comment>
<dbReference type="Pfam" id="PF04326">
    <property type="entry name" value="SLFN_AlbA_2"/>
    <property type="match status" value="1"/>
</dbReference>
<dbReference type="PANTHER" id="PTHR30595:SF6">
    <property type="entry name" value="SCHLAFEN ALBA-2 DOMAIN-CONTAINING PROTEIN"/>
    <property type="match status" value="1"/>
</dbReference>
<protein>
    <submittedName>
        <fullName evidence="2">Putative HTH transcriptional regulator</fullName>
    </submittedName>
</protein>
<organism evidence="2 3">
    <name type="scientific">Stackebrandtia endophytica</name>
    <dbReference type="NCBI Taxonomy" id="1496996"/>
    <lineage>
        <taxon>Bacteria</taxon>
        <taxon>Bacillati</taxon>
        <taxon>Actinomycetota</taxon>
        <taxon>Actinomycetes</taxon>
        <taxon>Glycomycetales</taxon>
        <taxon>Glycomycetaceae</taxon>
        <taxon>Stackebrandtia</taxon>
    </lineage>
</organism>
<keyword evidence="3" id="KW-1185">Reference proteome</keyword>
<dbReference type="InterPro" id="IPR007421">
    <property type="entry name" value="Schlafen_AlbA_2_dom"/>
</dbReference>
<dbReference type="InterPro" id="IPR038475">
    <property type="entry name" value="RecG_C_sf"/>
</dbReference>
<evidence type="ECO:0000259" key="1">
    <source>
        <dbReference type="Pfam" id="PF04326"/>
    </source>
</evidence>
<dbReference type="PANTHER" id="PTHR30595">
    <property type="entry name" value="GLPR-RELATED TRANSCRIPTIONAL REPRESSOR"/>
    <property type="match status" value="1"/>
</dbReference>
<dbReference type="Gene3D" id="3.30.565.60">
    <property type="match status" value="1"/>
</dbReference>
<feature type="domain" description="Schlafen AlbA-2" evidence="1">
    <location>
        <begin position="39"/>
        <end position="160"/>
    </location>
</feature>
<dbReference type="Gene3D" id="3.30.950.30">
    <property type="entry name" value="Schlafen, AAA domain"/>
    <property type="match status" value="1"/>
</dbReference>
<name>A0A543AW82_9ACTN</name>
<dbReference type="AlphaFoldDB" id="A0A543AW82"/>
<accession>A0A543AW82</accession>
<reference evidence="2 3" key="1">
    <citation type="submission" date="2019-06" db="EMBL/GenBank/DDBJ databases">
        <title>Sequencing the genomes of 1000 actinobacteria strains.</title>
        <authorList>
            <person name="Klenk H.-P."/>
        </authorList>
    </citation>
    <scope>NUCLEOTIDE SEQUENCE [LARGE SCALE GENOMIC DNA]</scope>
    <source>
        <strain evidence="2 3">DSM 45928</strain>
    </source>
</reference>
<dbReference type="InterPro" id="IPR038461">
    <property type="entry name" value="Schlafen_AlbA_2_dom_sf"/>
</dbReference>
<dbReference type="Pfam" id="PF13749">
    <property type="entry name" value="HATPase_c_4"/>
    <property type="match status" value="1"/>
</dbReference>
<evidence type="ECO:0000313" key="2">
    <source>
        <dbReference type="EMBL" id="TQL76812.1"/>
    </source>
</evidence>
<proteinExistence type="predicted"/>